<dbReference type="EC" id="6.1.1.20" evidence="15"/>
<dbReference type="InterPro" id="IPR045864">
    <property type="entry name" value="aa-tRNA-synth_II/BPL/LPL"/>
</dbReference>
<dbReference type="Pfam" id="PF03484">
    <property type="entry name" value="B5"/>
    <property type="match status" value="1"/>
</dbReference>
<comment type="cofactor">
    <cofactor evidence="15">
        <name>Mg(2+)</name>
        <dbReference type="ChEBI" id="CHEBI:18420"/>
    </cofactor>
    <text evidence="15">Binds 2 magnesium ions per tetramer.</text>
</comment>
<evidence type="ECO:0000256" key="13">
    <source>
        <dbReference type="ARBA" id="ARBA00023146"/>
    </source>
</evidence>
<reference evidence="20 21" key="1">
    <citation type="submission" date="2020-08" db="EMBL/GenBank/DDBJ databases">
        <title>Genomic Encyclopedia of Type Strains, Phase IV (KMG-IV): sequencing the most valuable type-strain genomes for metagenomic binning, comparative biology and taxonomic classification.</title>
        <authorList>
            <person name="Goeker M."/>
        </authorList>
    </citation>
    <scope>NUCLEOTIDE SEQUENCE [LARGE SCALE GENOMIC DNA]</scope>
    <source>
        <strain evidence="20 21">DSM 21458</strain>
    </source>
</reference>
<keyword evidence="8 15" id="KW-0547">Nucleotide-binding</keyword>
<evidence type="ECO:0000256" key="10">
    <source>
        <dbReference type="ARBA" id="ARBA00022842"/>
    </source>
</evidence>
<evidence type="ECO:0000256" key="4">
    <source>
        <dbReference type="ARBA" id="ARBA00022490"/>
    </source>
</evidence>
<dbReference type="GO" id="GO:0000049">
    <property type="term" value="F:tRNA binding"/>
    <property type="evidence" value="ECO:0007669"/>
    <property type="project" value="UniProtKB-UniRule"/>
</dbReference>
<evidence type="ECO:0000256" key="9">
    <source>
        <dbReference type="ARBA" id="ARBA00022840"/>
    </source>
</evidence>
<keyword evidence="7 15" id="KW-0479">Metal-binding</keyword>
<name>A0A841I2Q7_9DEIO</name>
<dbReference type="InterPro" id="IPR041616">
    <property type="entry name" value="PheRS_beta_core"/>
</dbReference>
<evidence type="ECO:0000256" key="7">
    <source>
        <dbReference type="ARBA" id="ARBA00022723"/>
    </source>
</evidence>
<feature type="binding site" evidence="15">
    <location>
        <position position="458"/>
    </location>
    <ligand>
        <name>Mg(2+)</name>
        <dbReference type="ChEBI" id="CHEBI:18420"/>
        <note>shared with alpha subunit</note>
    </ligand>
</feature>
<dbReference type="NCBIfam" id="TIGR00472">
    <property type="entry name" value="pheT_bact"/>
    <property type="match status" value="1"/>
</dbReference>
<dbReference type="Pfam" id="PF03147">
    <property type="entry name" value="FDX-ACB"/>
    <property type="match status" value="1"/>
</dbReference>
<evidence type="ECO:0000256" key="15">
    <source>
        <dbReference type="HAMAP-Rule" id="MF_00283"/>
    </source>
</evidence>
<dbReference type="InterPro" id="IPR020825">
    <property type="entry name" value="Phe-tRNA_synthase-like_B3/B4"/>
</dbReference>
<dbReference type="Gene3D" id="3.50.40.10">
    <property type="entry name" value="Phenylalanyl-trna Synthetase, Chain B, domain 3"/>
    <property type="match status" value="1"/>
</dbReference>
<dbReference type="SUPFAM" id="SSF46955">
    <property type="entry name" value="Putative DNA-binding domain"/>
    <property type="match status" value="1"/>
</dbReference>
<keyword evidence="5 16" id="KW-0820">tRNA-binding</keyword>
<dbReference type="FunFam" id="3.30.56.10:FF:000002">
    <property type="entry name" value="Phenylalanine--tRNA ligase beta subunit"/>
    <property type="match status" value="1"/>
</dbReference>
<keyword evidence="10 15" id="KW-0460">Magnesium</keyword>
<dbReference type="Pfam" id="PF01588">
    <property type="entry name" value="tRNA_bind"/>
    <property type="match status" value="1"/>
</dbReference>
<protein>
    <recommendedName>
        <fullName evidence="15">Phenylalanine--tRNA ligase beta subunit</fullName>
        <ecNumber evidence="15">6.1.1.20</ecNumber>
    </recommendedName>
    <alternativeName>
        <fullName evidence="15">Phenylalanyl-tRNA synthetase beta subunit</fullName>
        <shortName evidence="15">PheRS</shortName>
    </alternativeName>
</protein>
<keyword evidence="12 15" id="KW-0648">Protein biosynthesis</keyword>
<dbReference type="PROSITE" id="PS50886">
    <property type="entry name" value="TRBD"/>
    <property type="match status" value="1"/>
</dbReference>
<dbReference type="PROSITE" id="PS51483">
    <property type="entry name" value="B5"/>
    <property type="match status" value="1"/>
</dbReference>
<dbReference type="CDD" id="cd00769">
    <property type="entry name" value="PheRS_beta_core"/>
    <property type="match status" value="1"/>
</dbReference>
<proteinExistence type="inferred from homology"/>
<dbReference type="PANTHER" id="PTHR10947:SF0">
    <property type="entry name" value="PHENYLALANINE--TRNA LIGASE BETA SUBUNIT"/>
    <property type="match status" value="1"/>
</dbReference>
<feature type="domain" description="B5" evidence="19">
    <location>
        <begin position="396"/>
        <end position="471"/>
    </location>
</feature>
<evidence type="ECO:0000256" key="12">
    <source>
        <dbReference type="ARBA" id="ARBA00022917"/>
    </source>
</evidence>
<feature type="domain" description="FDX-ACB" evidence="18">
    <location>
        <begin position="689"/>
        <end position="780"/>
    </location>
</feature>
<dbReference type="InterPro" id="IPR005146">
    <property type="entry name" value="B3/B4_tRNA-bd"/>
</dbReference>
<dbReference type="PANTHER" id="PTHR10947">
    <property type="entry name" value="PHENYLALANYL-TRNA SYNTHETASE BETA CHAIN AND LEUCINE-RICH REPEAT-CONTAINING PROTEIN 47"/>
    <property type="match status" value="1"/>
</dbReference>
<dbReference type="Gene3D" id="2.40.50.140">
    <property type="entry name" value="Nucleic acid-binding proteins"/>
    <property type="match status" value="1"/>
</dbReference>
<accession>A0A841I2Q7</accession>
<dbReference type="EMBL" id="JACHHG010000011">
    <property type="protein sequence ID" value="MBB6099346.1"/>
    <property type="molecule type" value="Genomic_DNA"/>
</dbReference>
<dbReference type="InterPro" id="IPR012340">
    <property type="entry name" value="NA-bd_OB-fold"/>
</dbReference>
<dbReference type="InterPro" id="IPR004532">
    <property type="entry name" value="Phe-tRNA-ligase_IIc_bsu_bact"/>
</dbReference>
<dbReference type="SMART" id="SM00896">
    <property type="entry name" value="FDX-ACB"/>
    <property type="match status" value="1"/>
</dbReference>
<dbReference type="InterPro" id="IPR005121">
    <property type="entry name" value="Fdx_antiC-bd"/>
</dbReference>
<organism evidence="20 21">
    <name type="scientific">Deinobacterium chartae</name>
    <dbReference type="NCBI Taxonomy" id="521158"/>
    <lineage>
        <taxon>Bacteria</taxon>
        <taxon>Thermotogati</taxon>
        <taxon>Deinococcota</taxon>
        <taxon>Deinococci</taxon>
        <taxon>Deinococcales</taxon>
        <taxon>Deinococcaceae</taxon>
        <taxon>Deinobacterium</taxon>
    </lineage>
</organism>
<keyword evidence="6 15" id="KW-0436">Ligase</keyword>
<dbReference type="PROSITE" id="PS51447">
    <property type="entry name" value="FDX_ACB"/>
    <property type="match status" value="1"/>
</dbReference>
<dbReference type="SUPFAM" id="SSF55681">
    <property type="entry name" value="Class II aaRS and biotin synthetases"/>
    <property type="match status" value="1"/>
</dbReference>
<dbReference type="RefSeq" id="WP_183988103.1">
    <property type="nucleotide sequence ID" value="NZ_JACHHG010000011.1"/>
</dbReference>
<keyword evidence="4 15" id="KW-0963">Cytoplasm</keyword>
<comment type="catalytic activity">
    <reaction evidence="14 15">
        <text>tRNA(Phe) + L-phenylalanine + ATP = L-phenylalanyl-tRNA(Phe) + AMP + diphosphate + H(+)</text>
        <dbReference type="Rhea" id="RHEA:19413"/>
        <dbReference type="Rhea" id="RHEA-COMP:9668"/>
        <dbReference type="Rhea" id="RHEA-COMP:9699"/>
        <dbReference type="ChEBI" id="CHEBI:15378"/>
        <dbReference type="ChEBI" id="CHEBI:30616"/>
        <dbReference type="ChEBI" id="CHEBI:33019"/>
        <dbReference type="ChEBI" id="CHEBI:58095"/>
        <dbReference type="ChEBI" id="CHEBI:78442"/>
        <dbReference type="ChEBI" id="CHEBI:78531"/>
        <dbReference type="ChEBI" id="CHEBI:456215"/>
        <dbReference type="EC" id="6.1.1.20"/>
    </reaction>
</comment>
<dbReference type="InterPro" id="IPR009061">
    <property type="entry name" value="DNA-bd_dom_put_sf"/>
</dbReference>
<evidence type="ECO:0000259" key="19">
    <source>
        <dbReference type="PROSITE" id="PS51483"/>
    </source>
</evidence>
<evidence type="ECO:0000256" key="2">
    <source>
        <dbReference type="ARBA" id="ARBA00008653"/>
    </source>
</evidence>
<evidence type="ECO:0000259" key="17">
    <source>
        <dbReference type="PROSITE" id="PS50886"/>
    </source>
</evidence>
<evidence type="ECO:0000256" key="8">
    <source>
        <dbReference type="ARBA" id="ARBA00022741"/>
    </source>
</evidence>
<sequence length="783" mass="84617">MLIAYSWLKELLPDLPAPHDLEPVLARMGLPLEEIMEIPAAPQGVLYGEVERCVPLEGTELRVLTVRVGQSEPITVATGAPNARAGVGVAIAPPGTVIEGQTLGVREMQGVSSWGMACSPKELGIGEYAGGLLLLPSGSAEPGTPLSELWPAETVLDVEVTPNRADVLSALGLARDLAAFLRLELREPGPGLAPEPGRANADVILEHPAADRFVARSASGLENGPSPLWIQRRLLAAGLRPINVAVDVSNYVMLELGQPTAMYDARDLAGRRLAASPARQGETVIGLDGEEYVLEEGDVVIRGDEDRIVGIAGILGAQHGSVRDDTRDLILEAAHFDPVKLRMTARRLGLATDAVYRYERGVDPELAPRAADRIMELLRQAGARIDPGATDAGRPAPAKVLSLAPDYARRLLGMHIPDDEMRGILERLGARVSLEEGTLQVTPPSWRVDLHLPEDLIEEVARLHGYESLPETLPVLRVAADNEALVRAARMRRDLKRAFAGLGFQEVVNYSFTSDEEARAARAELPGVRLRNPLTADRTALRTALYPGLLRTSHVNAAEKRLLIFELGRIFPAAGETEAFGALMRGPLAPAGWSSALEGGFYAFKSLLEAAAQALGAELSVRAYPDRAQVPAHLHPGIAGRVFWNGQEAGWIGELHPAVAAATAARERIYLLEMHLPLAAREWTFQDPSRAPASLRDLAIIAPLEVSYGEMIDLLRQEGGELLESAEAFDVYRGTPIPEGQRSVAIRLTFRGKRTLQDADVDPVFAHLRERVKAAGWSIREAQ</sequence>
<dbReference type="GO" id="GO:0005524">
    <property type="term" value="F:ATP binding"/>
    <property type="evidence" value="ECO:0007669"/>
    <property type="project" value="UniProtKB-UniRule"/>
</dbReference>
<keyword evidence="13 15" id="KW-0030">Aminoacyl-tRNA synthetase</keyword>
<dbReference type="CDD" id="cd02796">
    <property type="entry name" value="tRNA_bind_bactPheRS"/>
    <property type="match status" value="1"/>
</dbReference>
<evidence type="ECO:0000256" key="6">
    <source>
        <dbReference type="ARBA" id="ARBA00022598"/>
    </source>
</evidence>
<evidence type="ECO:0000313" key="20">
    <source>
        <dbReference type="EMBL" id="MBB6099346.1"/>
    </source>
</evidence>
<dbReference type="InterPro" id="IPR005147">
    <property type="entry name" value="tRNA_synthase_B5-dom"/>
</dbReference>
<dbReference type="InterPro" id="IPR002547">
    <property type="entry name" value="tRNA-bd_dom"/>
</dbReference>
<gene>
    <name evidence="15" type="primary">pheT</name>
    <name evidence="20" type="ORF">HNR42_002787</name>
</gene>
<comment type="caution">
    <text evidence="20">The sequence shown here is derived from an EMBL/GenBank/DDBJ whole genome shotgun (WGS) entry which is preliminary data.</text>
</comment>
<dbReference type="InterPro" id="IPR045060">
    <property type="entry name" value="Phe-tRNA-ligase_IIc_bsu"/>
</dbReference>
<dbReference type="InterPro" id="IPR036690">
    <property type="entry name" value="Fdx_antiC-bd_sf"/>
</dbReference>
<comment type="similarity">
    <text evidence="2 15">Belongs to the phenylalanyl-tRNA synthetase beta subunit family. Type 1 subfamily.</text>
</comment>
<evidence type="ECO:0000256" key="1">
    <source>
        <dbReference type="ARBA" id="ARBA00004496"/>
    </source>
</evidence>
<feature type="binding site" evidence="15">
    <location>
        <position position="455"/>
    </location>
    <ligand>
        <name>Mg(2+)</name>
        <dbReference type="ChEBI" id="CHEBI:18420"/>
        <note>shared with alpha subunit</note>
    </ligand>
</feature>
<dbReference type="Pfam" id="PF17759">
    <property type="entry name" value="tRNA_synthFbeta"/>
    <property type="match status" value="1"/>
</dbReference>
<dbReference type="SUPFAM" id="SSF50249">
    <property type="entry name" value="Nucleic acid-binding proteins"/>
    <property type="match status" value="1"/>
</dbReference>
<dbReference type="GO" id="GO:0004826">
    <property type="term" value="F:phenylalanine-tRNA ligase activity"/>
    <property type="evidence" value="ECO:0007669"/>
    <property type="project" value="UniProtKB-UniRule"/>
</dbReference>
<dbReference type="SUPFAM" id="SSF56037">
    <property type="entry name" value="PheT/TilS domain"/>
    <property type="match status" value="1"/>
</dbReference>
<evidence type="ECO:0000313" key="21">
    <source>
        <dbReference type="Proteomes" id="UP000569951"/>
    </source>
</evidence>
<dbReference type="GO" id="GO:0006432">
    <property type="term" value="P:phenylalanyl-tRNA aminoacylation"/>
    <property type="evidence" value="ECO:0007669"/>
    <property type="project" value="UniProtKB-UniRule"/>
</dbReference>
<dbReference type="SMART" id="SM00874">
    <property type="entry name" value="B5"/>
    <property type="match status" value="1"/>
</dbReference>
<keyword evidence="21" id="KW-1185">Reference proteome</keyword>
<dbReference type="Proteomes" id="UP000569951">
    <property type="component" value="Unassembled WGS sequence"/>
</dbReference>
<dbReference type="GO" id="GO:0000287">
    <property type="term" value="F:magnesium ion binding"/>
    <property type="evidence" value="ECO:0007669"/>
    <property type="project" value="UniProtKB-UniRule"/>
</dbReference>
<dbReference type="SMART" id="SM00873">
    <property type="entry name" value="B3_4"/>
    <property type="match status" value="1"/>
</dbReference>
<keyword evidence="11 16" id="KW-0694">RNA-binding</keyword>
<dbReference type="AlphaFoldDB" id="A0A841I2Q7"/>
<keyword evidence="9 15" id="KW-0067">ATP-binding</keyword>
<dbReference type="Gene3D" id="3.30.70.380">
    <property type="entry name" value="Ferrodoxin-fold anticodon-binding domain"/>
    <property type="match status" value="1"/>
</dbReference>
<evidence type="ECO:0000259" key="18">
    <source>
        <dbReference type="PROSITE" id="PS51447"/>
    </source>
</evidence>
<evidence type="ECO:0000256" key="5">
    <source>
        <dbReference type="ARBA" id="ARBA00022555"/>
    </source>
</evidence>
<feature type="binding site" evidence="15">
    <location>
        <position position="459"/>
    </location>
    <ligand>
        <name>Mg(2+)</name>
        <dbReference type="ChEBI" id="CHEBI:18420"/>
        <note>shared with alpha subunit</note>
    </ligand>
</feature>
<comment type="subcellular location">
    <subcellularLocation>
        <location evidence="1 15">Cytoplasm</location>
    </subcellularLocation>
</comment>
<evidence type="ECO:0000256" key="3">
    <source>
        <dbReference type="ARBA" id="ARBA00011209"/>
    </source>
</evidence>
<evidence type="ECO:0000256" key="16">
    <source>
        <dbReference type="PROSITE-ProRule" id="PRU00209"/>
    </source>
</evidence>
<evidence type="ECO:0000256" key="14">
    <source>
        <dbReference type="ARBA" id="ARBA00049255"/>
    </source>
</evidence>
<dbReference type="HAMAP" id="MF_00283">
    <property type="entry name" value="Phe_tRNA_synth_beta1"/>
    <property type="match status" value="1"/>
</dbReference>
<dbReference type="SUPFAM" id="SSF54991">
    <property type="entry name" value="Anticodon-binding domain of PheRS"/>
    <property type="match status" value="1"/>
</dbReference>
<evidence type="ECO:0000256" key="11">
    <source>
        <dbReference type="ARBA" id="ARBA00022884"/>
    </source>
</evidence>
<comment type="subunit">
    <text evidence="3 15">Tetramer of two alpha and two beta subunits.</text>
</comment>
<feature type="binding site" evidence="15">
    <location>
        <position position="449"/>
    </location>
    <ligand>
        <name>Mg(2+)</name>
        <dbReference type="ChEBI" id="CHEBI:18420"/>
        <note>shared with alpha subunit</note>
    </ligand>
</feature>
<dbReference type="Gene3D" id="3.30.56.10">
    <property type="match status" value="2"/>
</dbReference>
<dbReference type="InterPro" id="IPR033714">
    <property type="entry name" value="tRNA_bind_bactPheRS"/>
</dbReference>
<dbReference type="Pfam" id="PF03483">
    <property type="entry name" value="B3_4"/>
    <property type="match status" value="1"/>
</dbReference>
<feature type="domain" description="TRNA-binding" evidence="17">
    <location>
        <begin position="39"/>
        <end position="147"/>
    </location>
</feature>
<dbReference type="GO" id="GO:0009328">
    <property type="term" value="C:phenylalanine-tRNA ligase complex"/>
    <property type="evidence" value="ECO:0007669"/>
    <property type="project" value="TreeGrafter"/>
</dbReference>
<dbReference type="Gene3D" id="3.30.930.10">
    <property type="entry name" value="Bira Bifunctional Protein, Domain 2"/>
    <property type="match status" value="1"/>
</dbReference>